<reference evidence="1 2" key="1">
    <citation type="submission" date="2019-03" db="EMBL/GenBank/DDBJ databases">
        <title>Genomic Encyclopedia of Archaeal and Bacterial Type Strains, Phase II (KMG-II): from individual species to whole genera.</title>
        <authorList>
            <person name="Goeker M."/>
        </authorList>
    </citation>
    <scope>NUCLEOTIDE SEQUENCE [LARGE SCALE GENOMIC DNA]</scope>
    <source>
        <strain evidence="1 2">DSM 45499</strain>
    </source>
</reference>
<dbReference type="RefSeq" id="WP_133908534.1">
    <property type="nucleotide sequence ID" value="NZ_SOCP01000024.1"/>
</dbReference>
<gene>
    <name evidence="1" type="ORF">CLV71_124109</name>
</gene>
<dbReference type="EMBL" id="SOCP01000024">
    <property type="protein sequence ID" value="TDV40092.1"/>
    <property type="molecule type" value="Genomic_DNA"/>
</dbReference>
<dbReference type="Proteomes" id="UP000294927">
    <property type="component" value="Unassembled WGS sequence"/>
</dbReference>
<accession>A0A4R7UVW9</accession>
<organism evidence="1 2">
    <name type="scientific">Actinophytocola oryzae</name>
    <dbReference type="NCBI Taxonomy" id="502181"/>
    <lineage>
        <taxon>Bacteria</taxon>
        <taxon>Bacillati</taxon>
        <taxon>Actinomycetota</taxon>
        <taxon>Actinomycetes</taxon>
        <taxon>Pseudonocardiales</taxon>
        <taxon>Pseudonocardiaceae</taxon>
    </lineage>
</organism>
<comment type="caution">
    <text evidence="1">The sequence shown here is derived from an EMBL/GenBank/DDBJ whole genome shotgun (WGS) entry which is preliminary data.</text>
</comment>
<sequence length="162" mass="17810">MNADALAATLDNPSGFGTVMRGMFRNGRGRKAHAIWTSAQRKGVYETVELRFATHDSYGYAVMAFSDNGPIELPTRESLAAHADRFPLGTIRYESMMYSSLMPLGWHPSSYDHAVDGIADPYPGVRVFTAVTSPKGADRPLIAHCVVDGKDYIYPVPGDRLR</sequence>
<dbReference type="OrthoDB" id="3688281at2"/>
<name>A0A4R7UVW9_9PSEU</name>
<evidence type="ECO:0000313" key="1">
    <source>
        <dbReference type="EMBL" id="TDV40092.1"/>
    </source>
</evidence>
<protein>
    <submittedName>
        <fullName evidence="1">Pentatricopeptide repeat protein</fullName>
    </submittedName>
</protein>
<keyword evidence="2" id="KW-1185">Reference proteome</keyword>
<evidence type="ECO:0000313" key="2">
    <source>
        <dbReference type="Proteomes" id="UP000294927"/>
    </source>
</evidence>
<proteinExistence type="predicted"/>
<dbReference type="AlphaFoldDB" id="A0A4R7UVW9"/>